<evidence type="ECO:0000256" key="1">
    <source>
        <dbReference type="SAM" id="MobiDB-lite"/>
    </source>
</evidence>
<feature type="compositionally biased region" description="Basic and acidic residues" evidence="1">
    <location>
        <begin position="89"/>
        <end position="111"/>
    </location>
</feature>
<feature type="compositionally biased region" description="Basic and acidic residues" evidence="1">
    <location>
        <begin position="268"/>
        <end position="280"/>
    </location>
</feature>
<feature type="compositionally biased region" description="Polar residues" evidence="1">
    <location>
        <begin position="57"/>
        <end position="67"/>
    </location>
</feature>
<name>A0A1B9GUF9_9TREE</name>
<dbReference type="AlphaFoldDB" id="A0A1B9GUF9"/>
<dbReference type="Proteomes" id="UP000092666">
    <property type="component" value="Unassembled WGS sequence"/>
</dbReference>
<feature type="region of interest" description="Disordered" evidence="1">
    <location>
        <begin position="257"/>
        <end position="280"/>
    </location>
</feature>
<feature type="region of interest" description="Disordered" evidence="1">
    <location>
        <begin position="1"/>
        <end position="119"/>
    </location>
</feature>
<evidence type="ECO:0000313" key="2">
    <source>
        <dbReference type="EMBL" id="OCF34664.1"/>
    </source>
</evidence>
<protein>
    <submittedName>
        <fullName evidence="2">Uncharacterized protein</fullName>
    </submittedName>
</protein>
<dbReference type="EMBL" id="KV700124">
    <property type="protein sequence ID" value="OCF34664.1"/>
    <property type="molecule type" value="Genomic_DNA"/>
</dbReference>
<keyword evidence="3" id="KW-1185">Reference proteome</keyword>
<sequence>MPKVSTPKKGTARIGSGGDGKKRKSPPAPPPYKQPTVLTRSRSREGTGWNAGVNAVAGSSRSTQVSGGMSPPPVPERAFRSESLAVSERSPEEKIELLEQHLKARKDRETSRSVSGQGSSDWLAAADWSLLRQISLTPAPSSHADRSFSHPPSAKSAARAPGQSPKPSPKPTMAPRVSYTTKSQRGRSDAVRATTKYDPQTALYRALAGDPNHTLDPDEMLILLEAYRLKLDVRTHWVGQVQLALSSMRNLREALATARTAQDGAPAPRDEESIKTRLEN</sequence>
<accession>A0A1B9GUF9</accession>
<gene>
    <name evidence="2" type="ORF">I316_03706</name>
</gene>
<organism evidence="2 3">
    <name type="scientific">Kwoniella heveanensis BCC8398</name>
    <dbReference type="NCBI Taxonomy" id="1296120"/>
    <lineage>
        <taxon>Eukaryota</taxon>
        <taxon>Fungi</taxon>
        <taxon>Dikarya</taxon>
        <taxon>Basidiomycota</taxon>
        <taxon>Agaricomycotina</taxon>
        <taxon>Tremellomycetes</taxon>
        <taxon>Tremellales</taxon>
        <taxon>Cryptococcaceae</taxon>
        <taxon>Kwoniella</taxon>
    </lineage>
</organism>
<proteinExistence type="predicted"/>
<evidence type="ECO:0000313" key="3">
    <source>
        <dbReference type="Proteomes" id="UP000092666"/>
    </source>
</evidence>
<reference evidence="3" key="2">
    <citation type="submission" date="2013-12" db="EMBL/GenBank/DDBJ databases">
        <title>Evolution of pathogenesis and genome organization in the Tremellales.</title>
        <authorList>
            <person name="Cuomo C."/>
            <person name="Litvintseva A."/>
            <person name="Heitman J."/>
            <person name="Chen Y."/>
            <person name="Sun S."/>
            <person name="Springer D."/>
            <person name="Dromer F."/>
            <person name="Young S."/>
            <person name="Zeng Q."/>
            <person name="Chapman S."/>
            <person name="Gujja S."/>
            <person name="Saif S."/>
            <person name="Birren B."/>
        </authorList>
    </citation>
    <scope>NUCLEOTIDE SEQUENCE [LARGE SCALE GENOMIC DNA]</scope>
    <source>
        <strain evidence="3">BCC8398</strain>
    </source>
</reference>
<feature type="region of interest" description="Disordered" evidence="1">
    <location>
        <begin position="139"/>
        <end position="192"/>
    </location>
</feature>
<reference evidence="2 3" key="1">
    <citation type="submission" date="2013-07" db="EMBL/GenBank/DDBJ databases">
        <title>The Genome Sequence of Cryptococcus heveanensis BCC8398.</title>
        <authorList>
            <consortium name="The Broad Institute Genome Sequencing Platform"/>
            <person name="Cuomo C."/>
            <person name="Litvintseva A."/>
            <person name="Chen Y."/>
            <person name="Heitman J."/>
            <person name="Sun S."/>
            <person name="Springer D."/>
            <person name="Dromer F."/>
            <person name="Young S.K."/>
            <person name="Zeng Q."/>
            <person name="Gargeya S."/>
            <person name="Fitzgerald M."/>
            <person name="Abouelleil A."/>
            <person name="Alvarado L."/>
            <person name="Berlin A.M."/>
            <person name="Chapman S.B."/>
            <person name="Dewar J."/>
            <person name="Goldberg J."/>
            <person name="Griggs A."/>
            <person name="Gujja S."/>
            <person name="Hansen M."/>
            <person name="Howarth C."/>
            <person name="Imamovic A."/>
            <person name="Larimer J."/>
            <person name="McCowan C."/>
            <person name="Murphy C."/>
            <person name="Pearson M."/>
            <person name="Priest M."/>
            <person name="Roberts A."/>
            <person name="Saif S."/>
            <person name="Shea T."/>
            <person name="Sykes S."/>
            <person name="Wortman J."/>
            <person name="Nusbaum C."/>
            <person name="Birren B."/>
        </authorList>
    </citation>
    <scope>NUCLEOTIDE SEQUENCE [LARGE SCALE GENOMIC DNA]</scope>
    <source>
        <strain evidence="2 3">BCC8398</strain>
    </source>
</reference>